<dbReference type="GO" id="GO:0009742">
    <property type="term" value="P:brassinosteroid mediated signaling pathway"/>
    <property type="evidence" value="ECO:0007669"/>
    <property type="project" value="InterPro"/>
</dbReference>
<feature type="compositionally biased region" description="Low complexity" evidence="5">
    <location>
        <begin position="177"/>
        <end position="202"/>
    </location>
</feature>
<dbReference type="PANTHER" id="PTHR31506">
    <property type="entry name" value="BES1/BZR1 HOMOLOG PROTEIN 3-RELATED"/>
    <property type="match status" value="1"/>
</dbReference>
<feature type="region of interest" description="Disordered" evidence="5">
    <location>
        <begin position="65"/>
        <end position="125"/>
    </location>
</feature>
<evidence type="ECO:0000256" key="3">
    <source>
        <dbReference type="ARBA" id="ARBA00023125"/>
    </source>
</evidence>
<gene>
    <name evidence="7" type="primary">BEH5-1</name>
    <name evidence="7" type="ORF">SELMODRAFT_414095</name>
</gene>
<feature type="compositionally biased region" description="Polar residues" evidence="5">
    <location>
        <begin position="154"/>
        <end position="170"/>
    </location>
</feature>
<dbReference type="eggNOG" id="ENOG502S1GE">
    <property type="taxonomic scope" value="Eukaryota"/>
</dbReference>
<dbReference type="GO" id="GO:0003700">
    <property type="term" value="F:DNA-binding transcription factor activity"/>
    <property type="evidence" value="ECO:0007669"/>
    <property type="project" value="InterPro"/>
</dbReference>
<feature type="compositionally biased region" description="Basic residues" evidence="5">
    <location>
        <begin position="114"/>
        <end position="123"/>
    </location>
</feature>
<dbReference type="KEGG" id="smo:SELMODRAFT_414095"/>
<keyword evidence="3" id="KW-0238">DNA-binding</keyword>
<feature type="region of interest" description="Disordered" evidence="5">
    <location>
        <begin position="143"/>
        <end position="217"/>
    </location>
</feature>
<evidence type="ECO:0000259" key="6">
    <source>
        <dbReference type="Pfam" id="PF05687"/>
    </source>
</evidence>
<dbReference type="HOGENOM" id="CLU_040249_0_0_1"/>
<dbReference type="Proteomes" id="UP000001514">
    <property type="component" value="Unassembled WGS sequence"/>
</dbReference>
<evidence type="ECO:0000313" key="8">
    <source>
        <dbReference type="Proteomes" id="UP000001514"/>
    </source>
</evidence>
<keyword evidence="4" id="KW-0804">Transcription</keyword>
<feature type="domain" description="BES1/BZR1 plant transcription factor N-terminal" evidence="6">
    <location>
        <begin position="7"/>
        <end position="98"/>
    </location>
</feature>
<dbReference type="InParanoid" id="D8RRM3"/>
<dbReference type="PANTHER" id="PTHR31506:SF4">
    <property type="entry name" value="BES1_BZR1 PLANT TRANSCRIPTION FACTOR N-TERMINAL DOMAIN-CONTAINING PROTEIN"/>
    <property type="match status" value="1"/>
</dbReference>
<keyword evidence="2" id="KW-0805">Transcription regulation</keyword>
<keyword evidence="8" id="KW-1185">Reference proteome</keyword>
<dbReference type="GO" id="GO:0003677">
    <property type="term" value="F:DNA binding"/>
    <property type="evidence" value="ECO:0007669"/>
    <property type="project" value="UniProtKB-KW"/>
</dbReference>
<dbReference type="GO" id="GO:0006351">
    <property type="term" value="P:DNA-templated transcription"/>
    <property type="evidence" value="ECO:0007669"/>
    <property type="project" value="InterPro"/>
</dbReference>
<dbReference type="Gramene" id="EFJ25420">
    <property type="protein sequence ID" value="EFJ25420"/>
    <property type="gene ID" value="SELMODRAFT_414095"/>
</dbReference>
<accession>D8RRM3</accession>
<sequence>MGKLSAAEKEKTKIRERHRRAITTRIFTGLRKHGGYNLPPRADINDVLRALAGEAGWIVETDGTTYRPQQDQSSHSQQHQKVALSQISLPQSGGSGRTTTTSLTNTTHSISSGGHHHHHHHHQQMNLAAAGRYLLSPSHLMLQQQQMDPRAGDCSTTASPRHHYMSSSSMPPLLQGAATTATTTTTTNSGLSTSPLASPASSEGTGARPGGIRSASAAASAANNHNFFGQFHHLPYGLTLDRADSTDQDAVTAWMTDIGTAGGTADHLPRSAQLSNLIYSMQQQHAARLASGATSRAATPPAYGTAQLLHYSMQEQRASNHNTPLGSPQRHC</sequence>
<evidence type="ECO:0000256" key="1">
    <source>
        <dbReference type="ARBA" id="ARBA00005909"/>
    </source>
</evidence>
<protein>
    <submittedName>
        <fullName evidence="7">Uncharacterized protein BEH5-1</fullName>
    </submittedName>
</protein>
<feature type="compositionally biased region" description="Low complexity" evidence="5">
    <location>
        <begin position="69"/>
        <end position="80"/>
    </location>
</feature>
<organism evidence="8">
    <name type="scientific">Selaginella moellendorffii</name>
    <name type="common">Spikemoss</name>
    <dbReference type="NCBI Taxonomy" id="88036"/>
    <lineage>
        <taxon>Eukaryota</taxon>
        <taxon>Viridiplantae</taxon>
        <taxon>Streptophyta</taxon>
        <taxon>Embryophyta</taxon>
        <taxon>Tracheophyta</taxon>
        <taxon>Lycopodiopsida</taxon>
        <taxon>Selaginellales</taxon>
        <taxon>Selaginellaceae</taxon>
        <taxon>Selaginella</taxon>
    </lineage>
</organism>
<dbReference type="InterPro" id="IPR033264">
    <property type="entry name" value="BZR"/>
</dbReference>
<evidence type="ECO:0000256" key="4">
    <source>
        <dbReference type="ARBA" id="ARBA00023163"/>
    </source>
</evidence>
<feature type="compositionally biased region" description="Low complexity" evidence="5">
    <location>
        <begin position="97"/>
        <end position="112"/>
    </location>
</feature>
<dbReference type="AlphaFoldDB" id="D8RRM3"/>
<comment type="similarity">
    <text evidence="1">Belongs to the BZR/LAT61 family.</text>
</comment>
<reference evidence="7 8" key="1">
    <citation type="journal article" date="2011" name="Science">
        <title>The Selaginella genome identifies genetic changes associated with the evolution of vascular plants.</title>
        <authorList>
            <person name="Banks J.A."/>
            <person name="Nishiyama T."/>
            <person name="Hasebe M."/>
            <person name="Bowman J.L."/>
            <person name="Gribskov M."/>
            <person name="dePamphilis C."/>
            <person name="Albert V.A."/>
            <person name="Aono N."/>
            <person name="Aoyama T."/>
            <person name="Ambrose B.A."/>
            <person name="Ashton N.W."/>
            <person name="Axtell M.J."/>
            <person name="Barker E."/>
            <person name="Barker M.S."/>
            <person name="Bennetzen J.L."/>
            <person name="Bonawitz N.D."/>
            <person name="Chapple C."/>
            <person name="Cheng C."/>
            <person name="Correa L.G."/>
            <person name="Dacre M."/>
            <person name="DeBarry J."/>
            <person name="Dreyer I."/>
            <person name="Elias M."/>
            <person name="Engstrom E.M."/>
            <person name="Estelle M."/>
            <person name="Feng L."/>
            <person name="Finet C."/>
            <person name="Floyd S.K."/>
            <person name="Frommer W.B."/>
            <person name="Fujita T."/>
            <person name="Gramzow L."/>
            <person name="Gutensohn M."/>
            <person name="Harholt J."/>
            <person name="Hattori M."/>
            <person name="Heyl A."/>
            <person name="Hirai T."/>
            <person name="Hiwatashi Y."/>
            <person name="Ishikawa M."/>
            <person name="Iwata M."/>
            <person name="Karol K.G."/>
            <person name="Koehler B."/>
            <person name="Kolukisaoglu U."/>
            <person name="Kubo M."/>
            <person name="Kurata T."/>
            <person name="Lalonde S."/>
            <person name="Li K."/>
            <person name="Li Y."/>
            <person name="Litt A."/>
            <person name="Lyons E."/>
            <person name="Manning G."/>
            <person name="Maruyama T."/>
            <person name="Michael T.P."/>
            <person name="Mikami K."/>
            <person name="Miyazaki S."/>
            <person name="Morinaga S."/>
            <person name="Murata T."/>
            <person name="Mueller-Roeber B."/>
            <person name="Nelson D.R."/>
            <person name="Obara M."/>
            <person name="Oguri Y."/>
            <person name="Olmstead R.G."/>
            <person name="Onodera N."/>
            <person name="Petersen B.L."/>
            <person name="Pils B."/>
            <person name="Prigge M."/>
            <person name="Rensing S.A."/>
            <person name="Riano-Pachon D.M."/>
            <person name="Roberts A.W."/>
            <person name="Sato Y."/>
            <person name="Scheller H.V."/>
            <person name="Schulz B."/>
            <person name="Schulz C."/>
            <person name="Shakirov E.V."/>
            <person name="Shibagaki N."/>
            <person name="Shinohara N."/>
            <person name="Shippen D.E."/>
            <person name="Soerensen I."/>
            <person name="Sotooka R."/>
            <person name="Sugimoto N."/>
            <person name="Sugita M."/>
            <person name="Sumikawa N."/>
            <person name="Tanurdzic M."/>
            <person name="Theissen G."/>
            <person name="Ulvskov P."/>
            <person name="Wakazuki S."/>
            <person name="Weng J.K."/>
            <person name="Willats W.W."/>
            <person name="Wipf D."/>
            <person name="Wolf P.G."/>
            <person name="Yang L."/>
            <person name="Zimmer A.D."/>
            <person name="Zhu Q."/>
            <person name="Mitros T."/>
            <person name="Hellsten U."/>
            <person name="Loque D."/>
            <person name="Otillar R."/>
            <person name="Salamov A."/>
            <person name="Schmutz J."/>
            <person name="Shapiro H."/>
            <person name="Lindquist E."/>
            <person name="Lucas S."/>
            <person name="Rokhsar D."/>
            <person name="Grigoriev I.V."/>
        </authorList>
    </citation>
    <scope>NUCLEOTIDE SEQUENCE [LARGE SCALE GENOMIC DNA]</scope>
</reference>
<dbReference type="InterPro" id="IPR008540">
    <property type="entry name" value="BES1_N"/>
</dbReference>
<evidence type="ECO:0000313" key="7">
    <source>
        <dbReference type="EMBL" id="EFJ25420.1"/>
    </source>
</evidence>
<evidence type="ECO:0000256" key="5">
    <source>
        <dbReference type="SAM" id="MobiDB-lite"/>
    </source>
</evidence>
<dbReference type="EMBL" id="GL377587">
    <property type="protein sequence ID" value="EFJ25420.1"/>
    <property type="molecule type" value="Genomic_DNA"/>
</dbReference>
<dbReference type="Pfam" id="PF05687">
    <property type="entry name" value="BES1_N"/>
    <property type="match status" value="1"/>
</dbReference>
<name>D8RRM3_SELML</name>
<proteinExistence type="inferred from homology"/>
<evidence type="ECO:0000256" key="2">
    <source>
        <dbReference type="ARBA" id="ARBA00023015"/>
    </source>
</evidence>